<dbReference type="RefSeq" id="WP_111984983.1">
    <property type="nucleotide sequence ID" value="NZ_NFZS01000007.1"/>
</dbReference>
<feature type="chain" id="PRO_5016394712" description="Zinc resistance-associated protein" evidence="2">
    <location>
        <begin position="23"/>
        <end position="144"/>
    </location>
</feature>
<name>A0A328P1H4_9GAMM</name>
<dbReference type="AlphaFoldDB" id="A0A328P1H4"/>
<evidence type="ECO:0000256" key="2">
    <source>
        <dbReference type="SAM" id="SignalP"/>
    </source>
</evidence>
<keyword evidence="4" id="KW-1185">Reference proteome</keyword>
<evidence type="ECO:0000313" key="4">
    <source>
        <dbReference type="Proteomes" id="UP000248926"/>
    </source>
</evidence>
<dbReference type="Proteomes" id="UP000248926">
    <property type="component" value="Unassembled WGS sequence"/>
</dbReference>
<feature type="signal peptide" evidence="2">
    <location>
        <begin position="1"/>
        <end position="22"/>
    </location>
</feature>
<accession>A0A328P1H4</accession>
<evidence type="ECO:0000256" key="1">
    <source>
        <dbReference type="SAM" id="MobiDB-lite"/>
    </source>
</evidence>
<dbReference type="EMBL" id="NFZS01000007">
    <property type="protein sequence ID" value="RAO74502.1"/>
    <property type="molecule type" value="Genomic_DNA"/>
</dbReference>
<gene>
    <name evidence="3" type="ORF">CA260_20730</name>
</gene>
<sequence length="144" mass="15871">MQRPLHLVLLSLGLAVAGAAWAQQGTPPTAPTAKHLHAIDPQQQIERLTKHLQLTPDQQAKILPILQQRDQQLQALRSDSGLKPADRRAKAMSIVQSSDQQVDALLTEPQRTKAQAMREKAMERMEERRGQHMPASSSSSGGHP</sequence>
<proteinExistence type="predicted"/>
<feature type="compositionally biased region" description="Basic and acidic residues" evidence="1">
    <location>
        <begin position="116"/>
        <end position="130"/>
    </location>
</feature>
<comment type="caution">
    <text evidence="3">The sequence shown here is derived from an EMBL/GenBank/DDBJ whole genome shotgun (WGS) entry which is preliminary data.</text>
</comment>
<evidence type="ECO:0000313" key="3">
    <source>
        <dbReference type="EMBL" id="RAO74502.1"/>
    </source>
</evidence>
<evidence type="ECO:0008006" key="5">
    <source>
        <dbReference type="Google" id="ProtNLM"/>
    </source>
</evidence>
<feature type="region of interest" description="Disordered" evidence="1">
    <location>
        <begin position="78"/>
        <end position="144"/>
    </location>
</feature>
<organism evidence="3 4">
    <name type="scientific">Dyella jiangningensis</name>
    <dbReference type="NCBI Taxonomy" id="1379159"/>
    <lineage>
        <taxon>Bacteria</taxon>
        <taxon>Pseudomonadati</taxon>
        <taxon>Pseudomonadota</taxon>
        <taxon>Gammaproteobacteria</taxon>
        <taxon>Lysobacterales</taxon>
        <taxon>Rhodanobacteraceae</taxon>
        <taxon>Dyella</taxon>
    </lineage>
</organism>
<keyword evidence="2" id="KW-0732">Signal</keyword>
<protein>
    <recommendedName>
        <fullName evidence="5">Zinc resistance-associated protein</fullName>
    </recommendedName>
</protein>
<reference evidence="3 4" key="1">
    <citation type="journal article" date="2018" name="Genet. Mol. Biol.">
        <title>The genome sequence of Dyella jiangningensis FCAV SCS01 from a lignocellulose-decomposing microbial consortium metagenome reveals potential for biotechnological applications.</title>
        <authorList>
            <person name="Desiderato J.G."/>
            <person name="Alvarenga D.O."/>
            <person name="Constancio M.T.L."/>
            <person name="Alves L.M.C."/>
            <person name="Varani A.M."/>
        </authorList>
    </citation>
    <scope>NUCLEOTIDE SEQUENCE [LARGE SCALE GENOMIC DNA]</scope>
    <source>
        <strain evidence="3 4">FCAV SCS01</strain>
    </source>
</reference>
<feature type="compositionally biased region" description="Polar residues" evidence="1">
    <location>
        <begin position="134"/>
        <end position="144"/>
    </location>
</feature>
<dbReference type="OrthoDB" id="5955471at2"/>